<feature type="transmembrane region" description="Helical" evidence="10">
    <location>
        <begin position="723"/>
        <end position="743"/>
    </location>
</feature>
<name>A0A9N8Z7R8_9GLOM</name>
<dbReference type="GO" id="GO:0006031">
    <property type="term" value="P:chitin biosynthetic process"/>
    <property type="evidence" value="ECO:0007669"/>
    <property type="project" value="TreeGrafter"/>
</dbReference>
<dbReference type="InterPro" id="IPR004835">
    <property type="entry name" value="Chitin_synth"/>
</dbReference>
<evidence type="ECO:0000256" key="9">
    <source>
        <dbReference type="ARBA" id="ARBA00023180"/>
    </source>
</evidence>
<evidence type="ECO:0000256" key="5">
    <source>
        <dbReference type="ARBA" id="ARBA00022679"/>
    </source>
</evidence>
<dbReference type="SUPFAM" id="SSF53448">
    <property type="entry name" value="Nucleotide-diphospho-sugar transferases"/>
    <property type="match status" value="1"/>
</dbReference>
<accession>A0A9N8Z7R8</accession>
<dbReference type="EC" id="2.4.1.16" evidence="2"/>
<keyword evidence="4" id="KW-0328">Glycosyltransferase</keyword>
<dbReference type="InterPro" id="IPR054295">
    <property type="entry name" value="CHS4-like_dom"/>
</dbReference>
<evidence type="ECO:0000256" key="8">
    <source>
        <dbReference type="ARBA" id="ARBA00023136"/>
    </source>
</evidence>
<comment type="subcellular location">
    <subcellularLocation>
        <location evidence="1">Cell membrane</location>
        <topology evidence="1">Multi-pass membrane protein</topology>
    </subcellularLocation>
</comment>
<evidence type="ECO:0000256" key="4">
    <source>
        <dbReference type="ARBA" id="ARBA00022676"/>
    </source>
</evidence>
<dbReference type="PANTHER" id="PTHR22914:SF41">
    <property type="entry name" value="CHITIN SYNTHASE 7"/>
    <property type="match status" value="1"/>
</dbReference>
<dbReference type="Pfam" id="PF03142">
    <property type="entry name" value="Chitin_synth_2"/>
    <property type="match status" value="1"/>
</dbReference>
<protein>
    <recommendedName>
        <fullName evidence="2">chitin synthase</fullName>
        <ecNumber evidence="2">2.4.1.16</ecNumber>
    </recommendedName>
</protein>
<keyword evidence="9" id="KW-0325">Glycoprotein</keyword>
<keyword evidence="5" id="KW-0808">Transferase</keyword>
<dbReference type="InterPro" id="IPR036400">
    <property type="entry name" value="Cyt_B5-like_heme/steroid_sf"/>
</dbReference>
<evidence type="ECO:0000313" key="12">
    <source>
        <dbReference type="EMBL" id="CAG8471347.1"/>
    </source>
</evidence>
<reference evidence="12" key="1">
    <citation type="submission" date="2021-06" db="EMBL/GenBank/DDBJ databases">
        <authorList>
            <person name="Kallberg Y."/>
            <person name="Tangrot J."/>
            <person name="Rosling A."/>
        </authorList>
    </citation>
    <scope>NUCLEOTIDE SEQUENCE</scope>
    <source>
        <strain evidence="12">MT106</strain>
    </source>
</reference>
<proteinExistence type="predicted"/>
<evidence type="ECO:0000256" key="7">
    <source>
        <dbReference type="ARBA" id="ARBA00022989"/>
    </source>
</evidence>
<dbReference type="InterPro" id="IPR029044">
    <property type="entry name" value="Nucleotide-diphossugar_trans"/>
</dbReference>
<keyword evidence="8 10" id="KW-0472">Membrane</keyword>
<feature type="transmembrane region" description="Helical" evidence="10">
    <location>
        <begin position="1425"/>
        <end position="1449"/>
    </location>
</feature>
<evidence type="ECO:0000256" key="1">
    <source>
        <dbReference type="ARBA" id="ARBA00004651"/>
    </source>
</evidence>
<feature type="domain" description="Chitin synthase 4-like" evidence="11">
    <location>
        <begin position="868"/>
        <end position="940"/>
    </location>
</feature>
<feature type="transmembrane region" description="Helical" evidence="10">
    <location>
        <begin position="1366"/>
        <end position="1392"/>
    </location>
</feature>
<evidence type="ECO:0000313" key="13">
    <source>
        <dbReference type="Proteomes" id="UP000789831"/>
    </source>
</evidence>
<dbReference type="Proteomes" id="UP000789831">
    <property type="component" value="Unassembled WGS sequence"/>
</dbReference>
<dbReference type="GO" id="GO:0030428">
    <property type="term" value="C:cell septum"/>
    <property type="evidence" value="ECO:0007669"/>
    <property type="project" value="TreeGrafter"/>
</dbReference>
<evidence type="ECO:0000256" key="3">
    <source>
        <dbReference type="ARBA" id="ARBA00022475"/>
    </source>
</evidence>
<sequence>MTESQTGHTSSSKPTHLIYYHSNTEFEPPLKSAESSILSATTIRELRCHVRFLISSVPEGPQRPIDGALKVAEIIALGIETLEKHGIRYVPGSLPEQIGILDTFQNKMAISVQKDDGENTFYEKIYGNVIDDSSIPKKNKNKNKKSYYSMDVDETCARTRCDKTSLVSERCISEMNGHNPFIEIIHSEEFLATKKEWKFKEKNVQDTRAKHRGEAEKEKQQKFNNHIGDFGNLRSIAPTIDSSIDLTRYKQLKKPGETVKDRLMSRPTGCEAITGSFEKDEIMLLSLSAEKDPSEKLHEEIPLSPSLQTVIKQEIIETPLSLKNNNTYHQIVQKEVPNMNVYCDGGCKDPSKCFRWYSFSDVDNDDDYDYAYASRTVDIHTTKNNNSLVTRDFMAFSKPVISNGSILPHFRSSIMAKEAGLPNWGSKADLEDRINDNKRSSKLFEYLPYATTRITRRQREKQERKKQEAAAEFLCVMSAAKCCSASYKEYDDNICIVSSLLRLREDQRYTQGRHDEEVILESVWNRQITDPIIEFFLQIINVFCVQKQSQTNTTEEKNQHEVGNTQTADMKMNYDEKINSRHISIKETPKTWTVLNKKVSVEYLRSNDNNNNTMVPMTGISTDAYVSKGFMAPVNDPKGKRVAIVPKRNANKRLSEYYKSAAYSMNRFSTAPHVRQDMAPRQKFTPWVIFSKLTTLFFSDKFLSKIGKLENPQTRQAWREKVALCLCIVFVSLGLGFMTFGFLQVTCTGKLNIYRQVVENRFGAGKDQRAMIVRGKVYNVGNYFQSGFHRPILPFTDDTLNDVIVPRYGKDISDLFPLNNNDIECAYTPVYNNGALCAGAQTNNTKLHCHTSRGSIDALESVWNGNFVAYAWENITDVSKRQYFVWKQKVYDVTEVLANPNHWFNNNSTRTLLSPLIGTDATKFLAQQKNLSSTTNCFEHFLVGKVDGREVGCSIANLVVIFMTAIFTIVATIKFLSATVYDWFISEKISRILATPKSKEETKYTIILVPCYSEDEASMRATFDSLAASDYSNEHKLFFVISDGNITGSGNEKSTPQILKGLIEVKSPRIGDPEPKSYIALGNGKKRHNMAQVYAGYYNYEDQQVPMILVNKCGTPEEQDEPKAGNRGKRDTQLILMQLLTHAFFNEKMTELEFDIFEKVRLITNGVTIDRYELVAMVDSDTLLKRDALKRMVATMDNDPKVIGVCGETKLLNRYQSWVTMIQVFDYYISHHLGKTFESIFGRVICLPGCFCMYRVYATKYNGLRVPILANPDILKAYSSNTVDTLHQKNLLLLGEDRYLTTLMLKTFPQRKTLYCSTAICHTVVPHTFSVLLSQRRRWINGTVHNLMELLLVSQLPGKFCFSMQFVVFLELFSTVTTPFAVIFLAYLLVGLALGQSVVLPLLYFAAILMLQAVFVMITSHKPLYVVWFLVFFAAFPIWNLILPAYAFWHFDDFSWGATRKIDGTDTDHSDNSSFDYFDPRIIKWKKWDEWISDLPTYSSLSTKTESDKESSVAEAFEKLTGEKIDNVNNDKNV</sequence>
<dbReference type="GO" id="GO:0005886">
    <property type="term" value="C:plasma membrane"/>
    <property type="evidence" value="ECO:0007669"/>
    <property type="project" value="UniProtKB-SubCell"/>
</dbReference>
<feature type="transmembrane region" description="Helical" evidence="10">
    <location>
        <begin position="1398"/>
        <end position="1418"/>
    </location>
</feature>
<dbReference type="Gene3D" id="3.10.120.10">
    <property type="entry name" value="Cytochrome b5-like heme/steroid binding domain"/>
    <property type="match status" value="1"/>
</dbReference>
<feature type="transmembrane region" description="Helical" evidence="10">
    <location>
        <begin position="958"/>
        <end position="981"/>
    </location>
</feature>
<evidence type="ECO:0000256" key="2">
    <source>
        <dbReference type="ARBA" id="ARBA00012543"/>
    </source>
</evidence>
<evidence type="ECO:0000256" key="6">
    <source>
        <dbReference type="ARBA" id="ARBA00022692"/>
    </source>
</evidence>
<comment type="caution">
    <text evidence="12">The sequence shown here is derived from an EMBL/GenBank/DDBJ whole genome shotgun (WGS) entry which is preliminary data.</text>
</comment>
<dbReference type="Gene3D" id="3.90.550.10">
    <property type="entry name" value="Spore Coat Polysaccharide Biosynthesis Protein SpsA, Chain A"/>
    <property type="match status" value="1"/>
</dbReference>
<dbReference type="GO" id="GO:0004100">
    <property type="term" value="F:chitin synthase activity"/>
    <property type="evidence" value="ECO:0007669"/>
    <property type="project" value="UniProtKB-EC"/>
</dbReference>
<dbReference type="OrthoDB" id="370884at2759"/>
<gene>
    <name evidence="12" type="ORF">AGERDE_LOCUS2755</name>
</gene>
<keyword evidence="6 10" id="KW-0812">Transmembrane</keyword>
<dbReference type="EMBL" id="CAJVPL010000241">
    <property type="protein sequence ID" value="CAG8471347.1"/>
    <property type="molecule type" value="Genomic_DNA"/>
</dbReference>
<evidence type="ECO:0000256" key="10">
    <source>
        <dbReference type="SAM" id="Phobius"/>
    </source>
</evidence>
<keyword evidence="7 10" id="KW-1133">Transmembrane helix</keyword>
<dbReference type="Pfam" id="PF22997">
    <property type="entry name" value="CHS4"/>
    <property type="match status" value="1"/>
</dbReference>
<keyword evidence="3" id="KW-1003">Cell membrane</keyword>
<dbReference type="CDD" id="cd04190">
    <property type="entry name" value="Chitin_synth_C"/>
    <property type="match status" value="1"/>
</dbReference>
<organism evidence="12 13">
    <name type="scientific">Ambispora gerdemannii</name>
    <dbReference type="NCBI Taxonomy" id="144530"/>
    <lineage>
        <taxon>Eukaryota</taxon>
        <taxon>Fungi</taxon>
        <taxon>Fungi incertae sedis</taxon>
        <taxon>Mucoromycota</taxon>
        <taxon>Glomeromycotina</taxon>
        <taxon>Glomeromycetes</taxon>
        <taxon>Archaeosporales</taxon>
        <taxon>Ambisporaceae</taxon>
        <taxon>Ambispora</taxon>
    </lineage>
</organism>
<evidence type="ECO:0000259" key="11">
    <source>
        <dbReference type="Pfam" id="PF22997"/>
    </source>
</evidence>
<keyword evidence="13" id="KW-1185">Reference proteome</keyword>
<dbReference type="PANTHER" id="PTHR22914">
    <property type="entry name" value="CHITIN SYNTHASE"/>
    <property type="match status" value="1"/>
</dbReference>